<name>A0AAD3RPD1_CRYJA</name>
<feature type="region of interest" description="Disordered" evidence="1">
    <location>
        <begin position="49"/>
        <end position="79"/>
    </location>
</feature>
<comment type="caution">
    <text evidence="2">The sequence shown here is derived from an EMBL/GenBank/DDBJ whole genome shotgun (WGS) entry which is preliminary data.</text>
</comment>
<keyword evidence="4" id="KW-1185">Reference proteome</keyword>
<organism evidence="2 4">
    <name type="scientific">Cryptomeria japonica</name>
    <name type="common">Japanese cedar</name>
    <name type="synonym">Cupressus japonica</name>
    <dbReference type="NCBI Taxonomy" id="3369"/>
    <lineage>
        <taxon>Eukaryota</taxon>
        <taxon>Viridiplantae</taxon>
        <taxon>Streptophyta</taxon>
        <taxon>Embryophyta</taxon>
        <taxon>Tracheophyta</taxon>
        <taxon>Spermatophyta</taxon>
        <taxon>Pinopsida</taxon>
        <taxon>Pinidae</taxon>
        <taxon>Conifers II</taxon>
        <taxon>Cupressales</taxon>
        <taxon>Cupressaceae</taxon>
        <taxon>Cryptomeria</taxon>
    </lineage>
</organism>
<feature type="region of interest" description="Disordered" evidence="1">
    <location>
        <begin position="1"/>
        <end position="22"/>
    </location>
</feature>
<gene>
    <name evidence="2" type="ORF">SUGI_1224280</name>
    <name evidence="3" type="ORF">SUGI_1494140</name>
</gene>
<sequence length="79" mass="8825">MKQKHLKHRKEKQRHPPEPVNEPVYYFEPSVLVVPGADEAAYHRYASDQDPVPVSVPKASEPVPAYLPQPAPDAKATKA</sequence>
<protein>
    <submittedName>
        <fullName evidence="2">Uncharacterized protein</fullName>
    </submittedName>
</protein>
<reference evidence="2" key="1">
    <citation type="submission" date="2022-12" db="EMBL/GenBank/DDBJ databases">
        <title>Chromosome-Level Genome Assembly of Japanese Cedar (Cryptomeriajaponica D. Don).</title>
        <authorList>
            <person name="Fujino T."/>
            <person name="Yamaguchi K."/>
            <person name="Yokoyama T."/>
            <person name="Hamanaka T."/>
            <person name="Harazono Y."/>
            <person name="Kamada H."/>
            <person name="Kobayashi W."/>
            <person name="Ujino-Ihara T."/>
            <person name="Uchiyama K."/>
            <person name="Matsumoto A."/>
            <person name="Izuno A."/>
            <person name="Tsumura Y."/>
            <person name="Toyoda A."/>
            <person name="Shigenobu S."/>
            <person name="Moriguchi Y."/>
            <person name="Ueno S."/>
            <person name="Kasahara M."/>
        </authorList>
    </citation>
    <scope>NUCLEOTIDE SEQUENCE</scope>
</reference>
<dbReference type="EMBL" id="BSEH01000022">
    <property type="protein sequence ID" value="GLJ56440.1"/>
    <property type="molecule type" value="Genomic_DNA"/>
</dbReference>
<dbReference type="EMBL" id="BSEH01000708">
    <property type="protein sequence ID" value="GLJ59143.1"/>
    <property type="molecule type" value="Genomic_DNA"/>
</dbReference>
<accession>A0AAD3RPD1</accession>
<evidence type="ECO:0000313" key="2">
    <source>
        <dbReference type="EMBL" id="GLJ56440.1"/>
    </source>
</evidence>
<proteinExistence type="predicted"/>
<feature type="compositionally biased region" description="Basic residues" evidence="1">
    <location>
        <begin position="1"/>
        <end position="13"/>
    </location>
</feature>
<dbReference type="Proteomes" id="UP001234787">
    <property type="component" value="Unassembled WGS sequence"/>
</dbReference>
<dbReference type="AlphaFoldDB" id="A0AAD3RPD1"/>
<evidence type="ECO:0000256" key="1">
    <source>
        <dbReference type="SAM" id="MobiDB-lite"/>
    </source>
</evidence>
<evidence type="ECO:0000313" key="3">
    <source>
        <dbReference type="EMBL" id="GLJ59143.1"/>
    </source>
</evidence>
<evidence type="ECO:0000313" key="4">
    <source>
        <dbReference type="Proteomes" id="UP001234787"/>
    </source>
</evidence>